<sequence length="96" mass="10245">MCTGRLTTAHNPPLDVPRLEGDAHPANGESHPSLNRWLAVPWMTHGQGCRSGGDPPRLPVWRATAGCRLGLPCRIPAGLEVTHGQACRLGLPCPPE</sequence>
<accession>A0A2N9G0T1</accession>
<evidence type="ECO:0000313" key="2">
    <source>
        <dbReference type="EMBL" id="SPC92889.1"/>
    </source>
</evidence>
<protein>
    <submittedName>
        <fullName evidence="2">Uncharacterized protein</fullName>
    </submittedName>
</protein>
<proteinExistence type="predicted"/>
<reference evidence="2" key="1">
    <citation type="submission" date="2018-02" db="EMBL/GenBank/DDBJ databases">
        <authorList>
            <person name="Cohen D.B."/>
            <person name="Kent A.D."/>
        </authorList>
    </citation>
    <scope>NUCLEOTIDE SEQUENCE</scope>
</reference>
<evidence type="ECO:0000256" key="1">
    <source>
        <dbReference type="SAM" id="MobiDB-lite"/>
    </source>
</evidence>
<feature type="region of interest" description="Disordered" evidence="1">
    <location>
        <begin position="1"/>
        <end position="32"/>
    </location>
</feature>
<organism evidence="2">
    <name type="scientific">Fagus sylvatica</name>
    <name type="common">Beechnut</name>
    <dbReference type="NCBI Taxonomy" id="28930"/>
    <lineage>
        <taxon>Eukaryota</taxon>
        <taxon>Viridiplantae</taxon>
        <taxon>Streptophyta</taxon>
        <taxon>Embryophyta</taxon>
        <taxon>Tracheophyta</taxon>
        <taxon>Spermatophyta</taxon>
        <taxon>Magnoliopsida</taxon>
        <taxon>eudicotyledons</taxon>
        <taxon>Gunneridae</taxon>
        <taxon>Pentapetalae</taxon>
        <taxon>rosids</taxon>
        <taxon>fabids</taxon>
        <taxon>Fagales</taxon>
        <taxon>Fagaceae</taxon>
        <taxon>Fagus</taxon>
    </lineage>
</organism>
<feature type="compositionally biased region" description="Polar residues" evidence="1">
    <location>
        <begin position="1"/>
        <end position="10"/>
    </location>
</feature>
<dbReference type="EMBL" id="OIVN01001341">
    <property type="protein sequence ID" value="SPC92889.1"/>
    <property type="molecule type" value="Genomic_DNA"/>
</dbReference>
<name>A0A2N9G0T1_FAGSY</name>
<dbReference type="AlphaFoldDB" id="A0A2N9G0T1"/>
<gene>
    <name evidence="2" type="ORF">FSB_LOCUS20771</name>
</gene>